<keyword evidence="6" id="KW-0808">Transferase</keyword>
<sequence length="416" mass="45758">MTGHWSPPGHRAVDRNSLSVTIQPIPYPPSGPPIKSMCLHLRDKGVVRDGIKRFVQVQAPFEYWKAALRSPRSLLFSRLNNPNSQPVLIREGLQLPDHLRGPPPDPLTQVHVFLMLGAPELKAVLQMHPLGLCNSNDEEDLYEYGWVGVVKLEQPELEPKPCLTVLGKAKQPQVPQPLPISLVLQTLHQLHCPSLDLLQPLNVSLVVRGPTLNTAFEVRPHQCPVQGDDHCPSPAGHTIPDRSQDAIGFLGRLGTLLAHIQAAVNQHPQVLFCQAAFQPLFPKPVALHGVVVAQVQDLALGLVEPHTIDLGPSIQPVQVPLQSLPTLKINKLTTRAHHIDINLWMKASFLRNWPVAWLSSSSGGSRGKKLRALGASGSERHSADRNEKLAVATSACPDLQIHHAFYVLVTLLRKMI</sequence>
<evidence type="ECO:0000256" key="10">
    <source>
        <dbReference type="ARBA" id="ARBA00022989"/>
    </source>
</evidence>
<evidence type="ECO:0000256" key="2">
    <source>
        <dbReference type="ARBA" id="ARBA00004236"/>
    </source>
</evidence>
<evidence type="ECO:0000256" key="12">
    <source>
        <dbReference type="ARBA" id="ARBA00046288"/>
    </source>
</evidence>
<dbReference type="InterPro" id="IPR040700">
    <property type="entry name" value="ZNRF-3_ecto"/>
</dbReference>
<feature type="region of interest" description="Disordered" evidence="13">
    <location>
        <begin position="360"/>
        <end position="381"/>
    </location>
</feature>
<evidence type="ECO:0000256" key="3">
    <source>
        <dbReference type="ARBA" id="ARBA00004906"/>
    </source>
</evidence>
<evidence type="ECO:0000256" key="8">
    <source>
        <dbReference type="ARBA" id="ARBA00022729"/>
    </source>
</evidence>
<evidence type="ECO:0000256" key="6">
    <source>
        <dbReference type="ARBA" id="ARBA00022679"/>
    </source>
</evidence>
<dbReference type="AlphaFoldDB" id="A0AAN7NLG2"/>
<name>A0AAN7NLG2_MYCAM</name>
<dbReference type="GO" id="GO:0012505">
    <property type="term" value="C:endomembrane system"/>
    <property type="evidence" value="ECO:0007669"/>
    <property type="project" value="UniProtKB-SubCell"/>
</dbReference>
<proteinExistence type="predicted"/>
<comment type="caution">
    <text evidence="15">The sequence shown here is derived from an EMBL/GenBank/DDBJ whole genome shotgun (WGS) entry which is preliminary data.</text>
</comment>
<dbReference type="Pfam" id="PF18212">
    <property type="entry name" value="ZNRF_3_ecto"/>
    <property type="match status" value="1"/>
</dbReference>
<evidence type="ECO:0000256" key="5">
    <source>
        <dbReference type="ARBA" id="ARBA00022475"/>
    </source>
</evidence>
<comment type="catalytic activity">
    <reaction evidence="1">
        <text>S-ubiquitinyl-[E2 ubiquitin-conjugating enzyme]-L-cysteine + [acceptor protein]-L-lysine = [E2 ubiquitin-conjugating enzyme]-L-cysteine + N(6)-ubiquitinyl-[acceptor protein]-L-lysine.</text>
        <dbReference type="EC" id="2.3.2.27"/>
    </reaction>
</comment>
<dbReference type="GO" id="GO:0061630">
    <property type="term" value="F:ubiquitin protein ligase activity"/>
    <property type="evidence" value="ECO:0007669"/>
    <property type="project" value="UniProtKB-EC"/>
</dbReference>
<evidence type="ECO:0000313" key="16">
    <source>
        <dbReference type="Proteomes" id="UP001333110"/>
    </source>
</evidence>
<evidence type="ECO:0000313" key="15">
    <source>
        <dbReference type="EMBL" id="KAK4813083.1"/>
    </source>
</evidence>
<gene>
    <name evidence="15" type="ORF">QYF61_007585</name>
</gene>
<evidence type="ECO:0000256" key="9">
    <source>
        <dbReference type="ARBA" id="ARBA00022786"/>
    </source>
</evidence>
<feature type="domain" description="ZNRF-3 ectodomain" evidence="14">
    <location>
        <begin position="127"/>
        <end position="171"/>
    </location>
</feature>
<accession>A0AAN7NLG2</accession>
<keyword evidence="8" id="KW-0732">Signal</keyword>
<dbReference type="PANTHER" id="PTHR16200">
    <property type="entry name" value="RING ZINC FINGER"/>
    <property type="match status" value="1"/>
</dbReference>
<dbReference type="EC" id="2.3.2.27" evidence="4"/>
<evidence type="ECO:0000256" key="1">
    <source>
        <dbReference type="ARBA" id="ARBA00000900"/>
    </source>
</evidence>
<dbReference type="Gene3D" id="3.50.30.30">
    <property type="match status" value="1"/>
</dbReference>
<protein>
    <recommendedName>
        <fullName evidence="4">RING-type E3 ubiquitin transferase</fullName>
        <ecNumber evidence="4">2.3.2.27</ecNumber>
    </recommendedName>
</protein>
<dbReference type="InterPro" id="IPR051073">
    <property type="entry name" value="ZNRF3_Arkadia_E3_ligases"/>
</dbReference>
<keyword evidence="11" id="KW-0472">Membrane</keyword>
<keyword evidence="7" id="KW-0812">Transmembrane</keyword>
<evidence type="ECO:0000256" key="7">
    <source>
        <dbReference type="ARBA" id="ARBA00022692"/>
    </source>
</evidence>
<keyword evidence="10" id="KW-1133">Transmembrane helix</keyword>
<dbReference type="EMBL" id="JAUNZN010000013">
    <property type="protein sequence ID" value="KAK4813083.1"/>
    <property type="molecule type" value="Genomic_DNA"/>
</dbReference>
<dbReference type="Proteomes" id="UP001333110">
    <property type="component" value="Unassembled WGS sequence"/>
</dbReference>
<evidence type="ECO:0000256" key="11">
    <source>
        <dbReference type="ARBA" id="ARBA00023136"/>
    </source>
</evidence>
<evidence type="ECO:0000259" key="14">
    <source>
        <dbReference type="Pfam" id="PF18212"/>
    </source>
</evidence>
<keyword evidence="5" id="KW-1003">Cell membrane</keyword>
<evidence type="ECO:0000256" key="13">
    <source>
        <dbReference type="SAM" id="MobiDB-lite"/>
    </source>
</evidence>
<comment type="subcellular location">
    <subcellularLocation>
        <location evidence="2">Cell membrane</location>
    </subcellularLocation>
    <subcellularLocation>
        <location evidence="12">Endomembrane system</location>
        <topology evidence="12">Single-pass type I membrane protein</topology>
    </subcellularLocation>
</comment>
<comment type="pathway">
    <text evidence="3">Protein modification; protein ubiquitination.</text>
</comment>
<reference evidence="15 16" key="1">
    <citation type="journal article" date="2023" name="J. Hered.">
        <title>Chromosome-level genome of the wood stork (Mycteria americana) provides insight into avian chromosome evolution.</title>
        <authorList>
            <person name="Flamio R. Jr."/>
            <person name="Ramstad K.M."/>
        </authorList>
    </citation>
    <scope>NUCLEOTIDE SEQUENCE [LARGE SCALE GENOMIC DNA]</scope>
    <source>
        <strain evidence="15">JAX WOST 10</strain>
    </source>
</reference>
<evidence type="ECO:0000256" key="4">
    <source>
        <dbReference type="ARBA" id="ARBA00012483"/>
    </source>
</evidence>
<keyword evidence="16" id="KW-1185">Reference proteome</keyword>
<dbReference type="GO" id="GO:0005886">
    <property type="term" value="C:plasma membrane"/>
    <property type="evidence" value="ECO:0007669"/>
    <property type="project" value="UniProtKB-SubCell"/>
</dbReference>
<keyword evidence="9" id="KW-0833">Ubl conjugation pathway</keyword>
<organism evidence="15 16">
    <name type="scientific">Mycteria americana</name>
    <name type="common">Wood stork</name>
    <dbReference type="NCBI Taxonomy" id="33587"/>
    <lineage>
        <taxon>Eukaryota</taxon>
        <taxon>Metazoa</taxon>
        <taxon>Chordata</taxon>
        <taxon>Craniata</taxon>
        <taxon>Vertebrata</taxon>
        <taxon>Euteleostomi</taxon>
        <taxon>Archelosauria</taxon>
        <taxon>Archosauria</taxon>
        <taxon>Dinosauria</taxon>
        <taxon>Saurischia</taxon>
        <taxon>Theropoda</taxon>
        <taxon>Coelurosauria</taxon>
        <taxon>Aves</taxon>
        <taxon>Neognathae</taxon>
        <taxon>Neoaves</taxon>
        <taxon>Aequornithes</taxon>
        <taxon>Ciconiiformes</taxon>
        <taxon>Ciconiidae</taxon>
        <taxon>Mycteria</taxon>
    </lineage>
</organism>